<protein>
    <submittedName>
        <fullName evidence="1">Ankyrin repeat-containing protein</fullName>
    </submittedName>
</protein>
<dbReference type="OrthoDB" id="1081026at2"/>
<dbReference type="KEGG" id="pje:CRM71_11500"/>
<keyword evidence="2" id="KW-1185">Reference proteome</keyword>
<gene>
    <name evidence="1" type="ORF">SAMN06265364_1744</name>
</gene>
<dbReference type="RefSeq" id="WP_089367344.1">
    <property type="nucleotide sequence ID" value="NZ_CP023864.1"/>
</dbReference>
<accession>A0A2K9HBI3</accession>
<organism evidence="1 2">
    <name type="scientific">Prevotella jejuni</name>
    <dbReference type="NCBI Taxonomy" id="1177574"/>
    <lineage>
        <taxon>Bacteria</taxon>
        <taxon>Pseudomonadati</taxon>
        <taxon>Bacteroidota</taxon>
        <taxon>Bacteroidia</taxon>
        <taxon>Bacteroidales</taxon>
        <taxon>Prevotellaceae</taxon>
        <taxon>Prevotella</taxon>
    </lineage>
</organism>
<evidence type="ECO:0000313" key="1">
    <source>
        <dbReference type="EMBL" id="SNS20879.1"/>
    </source>
</evidence>
<proteinExistence type="predicted"/>
<evidence type="ECO:0000313" key="2">
    <source>
        <dbReference type="Proteomes" id="UP000198427"/>
    </source>
</evidence>
<dbReference type="PANTHER" id="PTHR46224">
    <property type="entry name" value="ANKYRIN REPEAT FAMILY PROTEIN"/>
    <property type="match status" value="1"/>
</dbReference>
<sequence>MINEKRANGPLPTDYFSKGIELEMASAIYNNNLDSVRLLIKEGVDINKLSEGGMTYLYFALMRKEYDIMKLLLENGANPNIVNNFYSKPGYQKEGYSEEKELGVCLETSGDPYYEIKYMKLLIEYGANVNDTIGITPLEASCHDNSQSKEKIKYLVEHGADINYCISGVSIIGSQASIYNWGMVLFFLNLGANPMSDIDPDFNVASAVQDYYDEGFDLDSQNGKMAQEVKRRLEQRGVKFPYHPNSYTTPSENKK</sequence>
<dbReference type="InterPro" id="IPR036770">
    <property type="entry name" value="Ankyrin_rpt-contain_sf"/>
</dbReference>
<dbReference type="InterPro" id="IPR002110">
    <property type="entry name" value="Ankyrin_rpt"/>
</dbReference>
<dbReference type="SMART" id="SM00248">
    <property type="entry name" value="ANK"/>
    <property type="match status" value="3"/>
</dbReference>
<dbReference type="InterPro" id="IPR051616">
    <property type="entry name" value="Cul2-RING_E3_ligase_SR"/>
</dbReference>
<dbReference type="SUPFAM" id="SSF48403">
    <property type="entry name" value="Ankyrin repeat"/>
    <property type="match status" value="1"/>
</dbReference>
<name>A0A2K9HBI3_9BACT</name>
<comment type="caution">
    <text evidence="1">The sequence shown here is derived from an EMBL/GenBank/DDBJ whole genome shotgun (WGS) entry which is preliminary data.</text>
</comment>
<dbReference type="PROSITE" id="PS50297">
    <property type="entry name" value="ANK_REP_REGION"/>
    <property type="match status" value="1"/>
</dbReference>
<dbReference type="GeneID" id="94030001"/>
<dbReference type="Proteomes" id="UP000198427">
    <property type="component" value="Unassembled WGS sequence"/>
</dbReference>
<dbReference type="PANTHER" id="PTHR46224:SF64">
    <property type="entry name" value="IQ MOTIF AND ANKYRIN REPEAT DOMAIN-CONTAINING PROTEIN 1"/>
    <property type="match status" value="1"/>
</dbReference>
<dbReference type="EMBL" id="FZNZ01000074">
    <property type="protein sequence ID" value="SNS20879.1"/>
    <property type="molecule type" value="Genomic_DNA"/>
</dbReference>
<dbReference type="AlphaFoldDB" id="A0A2K9HBI3"/>
<dbReference type="PROSITE" id="PS50088">
    <property type="entry name" value="ANK_REPEAT"/>
    <property type="match status" value="1"/>
</dbReference>
<reference evidence="1 2" key="1">
    <citation type="submission" date="2017-06" db="EMBL/GenBank/DDBJ databases">
        <authorList>
            <person name="Varghese N."/>
            <person name="Submissions S."/>
        </authorList>
    </citation>
    <scope>NUCLEOTIDE SEQUENCE [LARGE SCALE GENOMIC DNA]</scope>
    <source>
        <strain evidence="1 2">DSM 26989</strain>
    </source>
</reference>
<dbReference type="Pfam" id="PF12796">
    <property type="entry name" value="Ank_2"/>
    <property type="match status" value="1"/>
</dbReference>
<dbReference type="Gene3D" id="1.25.40.20">
    <property type="entry name" value="Ankyrin repeat-containing domain"/>
    <property type="match status" value="2"/>
</dbReference>